<keyword evidence="2" id="KW-1185">Reference proteome</keyword>
<organism evidence="1 2">
    <name type="scientific">Dryococelus australis</name>
    <dbReference type="NCBI Taxonomy" id="614101"/>
    <lineage>
        <taxon>Eukaryota</taxon>
        <taxon>Metazoa</taxon>
        <taxon>Ecdysozoa</taxon>
        <taxon>Arthropoda</taxon>
        <taxon>Hexapoda</taxon>
        <taxon>Insecta</taxon>
        <taxon>Pterygota</taxon>
        <taxon>Neoptera</taxon>
        <taxon>Polyneoptera</taxon>
        <taxon>Phasmatodea</taxon>
        <taxon>Verophasmatodea</taxon>
        <taxon>Anareolatae</taxon>
        <taxon>Phasmatidae</taxon>
        <taxon>Eurycanthinae</taxon>
        <taxon>Dryococelus</taxon>
    </lineage>
</organism>
<dbReference type="EMBL" id="JARBHB010000001">
    <property type="protein sequence ID" value="KAJ8895600.1"/>
    <property type="molecule type" value="Genomic_DNA"/>
</dbReference>
<sequence length="188" mass="21200">MMVVLIRGLSHPWEQQVYLQFDVLMKKPILLQIINLVESCGLKVAAIESDLGGSGSEIRLATKVDEQLQTGISNDRQDVDSAKFLFSETIARAILTLDEENRSSSFLSSCRHIFFCATKLSARLTNTINTWKTYATQEQLEVLHNIESVTEKMRTVRKKSMTQFQKGILVSLSPVLGLIEYMNKVGFP</sequence>
<name>A0ABQ9IHE8_9NEOP</name>
<protein>
    <submittedName>
        <fullName evidence="1">Uncharacterized protein</fullName>
    </submittedName>
</protein>
<comment type="caution">
    <text evidence="1">The sequence shown here is derived from an EMBL/GenBank/DDBJ whole genome shotgun (WGS) entry which is preliminary data.</text>
</comment>
<dbReference type="Proteomes" id="UP001159363">
    <property type="component" value="Chromosome 1"/>
</dbReference>
<proteinExistence type="predicted"/>
<evidence type="ECO:0000313" key="2">
    <source>
        <dbReference type="Proteomes" id="UP001159363"/>
    </source>
</evidence>
<reference evidence="1 2" key="1">
    <citation type="submission" date="2023-02" db="EMBL/GenBank/DDBJ databases">
        <title>LHISI_Scaffold_Assembly.</title>
        <authorList>
            <person name="Stuart O.P."/>
            <person name="Cleave R."/>
            <person name="Magrath M.J.L."/>
            <person name="Mikheyev A.S."/>
        </authorList>
    </citation>
    <scope>NUCLEOTIDE SEQUENCE [LARGE SCALE GENOMIC DNA]</scope>
    <source>
        <strain evidence="1">Daus_M_001</strain>
        <tissue evidence="1">Leg muscle</tissue>
    </source>
</reference>
<accession>A0ABQ9IHE8</accession>
<evidence type="ECO:0000313" key="1">
    <source>
        <dbReference type="EMBL" id="KAJ8895600.1"/>
    </source>
</evidence>
<gene>
    <name evidence="1" type="ORF">PR048_000936</name>
</gene>